<feature type="region of interest" description="Disordered" evidence="1">
    <location>
        <begin position="101"/>
        <end position="168"/>
    </location>
</feature>
<evidence type="ECO:0000256" key="2">
    <source>
        <dbReference type="SAM" id="Phobius"/>
    </source>
</evidence>
<keyword evidence="5" id="KW-1185">Reference proteome</keyword>
<feature type="region of interest" description="Disordered" evidence="1">
    <location>
        <begin position="320"/>
        <end position="414"/>
    </location>
</feature>
<sequence length="455" mass="51473">MSRRWTLEWMTWFCLALLGIVAEAAAASVLADPRTTLSKTRVDVRWYELARRSELNEQSEASGMPWKRAIGFLAAVGMVLVCMVLLGLLLQCTNRPRMEARHPISAPSGSYPANRTARSMRRGSQMPRPLSQRAQLGSSPSQVGLLDQVQPQPVTSRRARNEAKRARQLPAPPQHLLNSEAAPYSEIKMPPAVHNQGLPLEEYQDYTTITPQKHAGSSRKARPLPLPQPDFGTPLMDMTAPYADSPSLQTYHETSPFESHEVLTQSSEKPTPRSSRGYVPLPEPPMQMTQYNTSSSYMLPDTAYYDTPTYHQEMLNYVEPNQVLRHNNSQRSRRSGLERNNSQLSRVESIGAGDHRRHSRRLPQPPGSRMTTAERLKALRSVTDDMYTDDTSEPVSRRHPANAQPTDTSELYVNDSAQYPVREELRYATQYQPNQPRPKMVATALDSRKRRYNPL</sequence>
<protein>
    <submittedName>
        <fullName evidence="4">Uncharacterized protein</fullName>
    </submittedName>
</protein>
<gene>
    <name evidence="4" type="ORF">MYAM1_003374</name>
</gene>
<evidence type="ECO:0000256" key="1">
    <source>
        <dbReference type="SAM" id="MobiDB-lite"/>
    </source>
</evidence>
<organism evidence="4 5">
    <name type="scientific">Malassezia yamatoensis</name>
    <dbReference type="NCBI Taxonomy" id="253288"/>
    <lineage>
        <taxon>Eukaryota</taxon>
        <taxon>Fungi</taxon>
        <taxon>Dikarya</taxon>
        <taxon>Basidiomycota</taxon>
        <taxon>Ustilaginomycotina</taxon>
        <taxon>Malasseziomycetes</taxon>
        <taxon>Malasseziales</taxon>
        <taxon>Malasseziaceae</taxon>
        <taxon>Malassezia</taxon>
    </lineage>
</organism>
<dbReference type="AlphaFoldDB" id="A0AAJ5YVM4"/>
<proteinExistence type="predicted"/>
<feature type="compositionally biased region" description="Polar residues" evidence="1">
    <location>
        <begin position="246"/>
        <end position="274"/>
    </location>
</feature>
<keyword evidence="2" id="KW-1133">Transmembrane helix</keyword>
<keyword evidence="3" id="KW-0732">Signal</keyword>
<feature type="region of interest" description="Disordered" evidence="1">
    <location>
        <begin position="432"/>
        <end position="455"/>
    </location>
</feature>
<feature type="compositionally biased region" description="Polar residues" evidence="1">
    <location>
        <begin position="107"/>
        <end position="117"/>
    </location>
</feature>
<evidence type="ECO:0000256" key="3">
    <source>
        <dbReference type="SAM" id="SignalP"/>
    </source>
</evidence>
<feature type="compositionally biased region" description="Polar residues" evidence="1">
    <location>
        <begin position="132"/>
        <end position="142"/>
    </location>
</feature>
<keyword evidence="2" id="KW-0472">Membrane</keyword>
<evidence type="ECO:0000313" key="5">
    <source>
        <dbReference type="Proteomes" id="UP001219567"/>
    </source>
</evidence>
<accession>A0AAJ5YVM4</accession>
<evidence type="ECO:0000313" key="4">
    <source>
        <dbReference type="EMBL" id="WFD00623.1"/>
    </source>
</evidence>
<feature type="compositionally biased region" description="Polar residues" evidence="1">
    <location>
        <begin position="403"/>
        <end position="414"/>
    </location>
</feature>
<feature type="transmembrane region" description="Helical" evidence="2">
    <location>
        <begin position="69"/>
        <end position="90"/>
    </location>
</feature>
<keyword evidence="2" id="KW-0812">Transmembrane</keyword>
<feature type="chain" id="PRO_5042527918" evidence="3">
    <location>
        <begin position="27"/>
        <end position="455"/>
    </location>
</feature>
<dbReference type="Proteomes" id="UP001219567">
    <property type="component" value="Chromosome 5"/>
</dbReference>
<feature type="region of interest" description="Disordered" evidence="1">
    <location>
        <begin position="240"/>
        <end position="285"/>
    </location>
</feature>
<reference evidence="4 5" key="1">
    <citation type="submission" date="2023-03" db="EMBL/GenBank/DDBJ databases">
        <title>Mating type loci evolution in Malassezia.</title>
        <authorList>
            <person name="Coelho M.A."/>
        </authorList>
    </citation>
    <scope>NUCLEOTIDE SEQUENCE [LARGE SCALE GENOMIC DNA]</scope>
    <source>
        <strain evidence="4 5">CBS 9725</strain>
    </source>
</reference>
<feature type="signal peptide" evidence="3">
    <location>
        <begin position="1"/>
        <end position="26"/>
    </location>
</feature>
<name>A0AAJ5YVM4_9BASI</name>
<dbReference type="EMBL" id="CP119947">
    <property type="protein sequence ID" value="WFD00623.1"/>
    <property type="molecule type" value="Genomic_DNA"/>
</dbReference>